<keyword evidence="1" id="KW-0812">Transmembrane</keyword>
<evidence type="ECO:0000313" key="3">
    <source>
        <dbReference type="Proteomes" id="UP001152799"/>
    </source>
</evidence>
<keyword evidence="1" id="KW-0472">Membrane</keyword>
<dbReference type="EMBL" id="OU892284">
    <property type="protein sequence ID" value="CAG9772871.1"/>
    <property type="molecule type" value="Genomic_DNA"/>
</dbReference>
<sequence length="109" mass="11854">MEAALGPILSCIKTIKSNILHIAAKSPLSALAVVIVISTLVLPLITVAVLMPVVTLFRLGEYLGAKGILSIIYTTLFQITFLIAVLLVPTTYCYLCIGRSWKYNALQFL</sequence>
<keyword evidence="3" id="KW-1185">Reference proteome</keyword>
<evidence type="ECO:0000256" key="1">
    <source>
        <dbReference type="SAM" id="Phobius"/>
    </source>
</evidence>
<proteinExistence type="predicted"/>
<name>A0A9N9MYH4_9CUCU</name>
<organism evidence="2 3">
    <name type="scientific">Ceutorhynchus assimilis</name>
    <name type="common">cabbage seed weevil</name>
    <dbReference type="NCBI Taxonomy" id="467358"/>
    <lineage>
        <taxon>Eukaryota</taxon>
        <taxon>Metazoa</taxon>
        <taxon>Ecdysozoa</taxon>
        <taxon>Arthropoda</taxon>
        <taxon>Hexapoda</taxon>
        <taxon>Insecta</taxon>
        <taxon>Pterygota</taxon>
        <taxon>Neoptera</taxon>
        <taxon>Endopterygota</taxon>
        <taxon>Coleoptera</taxon>
        <taxon>Polyphaga</taxon>
        <taxon>Cucujiformia</taxon>
        <taxon>Curculionidae</taxon>
        <taxon>Ceutorhynchinae</taxon>
        <taxon>Ceutorhynchus</taxon>
    </lineage>
</organism>
<dbReference type="OrthoDB" id="6779772at2759"/>
<dbReference type="Proteomes" id="UP001152799">
    <property type="component" value="Chromosome 8"/>
</dbReference>
<evidence type="ECO:0000313" key="2">
    <source>
        <dbReference type="EMBL" id="CAG9772871.1"/>
    </source>
</evidence>
<gene>
    <name evidence="2" type="ORF">CEUTPL_LOCUS13273</name>
</gene>
<keyword evidence="1" id="KW-1133">Transmembrane helix</keyword>
<accession>A0A9N9MYH4</accession>
<protein>
    <submittedName>
        <fullName evidence="2">Uncharacterized protein</fullName>
    </submittedName>
</protein>
<reference evidence="2" key="1">
    <citation type="submission" date="2022-01" db="EMBL/GenBank/DDBJ databases">
        <authorList>
            <person name="King R."/>
        </authorList>
    </citation>
    <scope>NUCLEOTIDE SEQUENCE</scope>
</reference>
<feature type="transmembrane region" description="Helical" evidence="1">
    <location>
        <begin position="28"/>
        <end position="51"/>
    </location>
</feature>
<dbReference type="AlphaFoldDB" id="A0A9N9MYH4"/>
<feature type="transmembrane region" description="Helical" evidence="1">
    <location>
        <begin position="71"/>
        <end position="97"/>
    </location>
</feature>